<proteinExistence type="predicted"/>
<dbReference type="SUPFAM" id="SSF103511">
    <property type="entry name" value="Chlorophyll a-b binding protein"/>
    <property type="match status" value="1"/>
</dbReference>
<dbReference type="EMBL" id="JBJQOH010000007">
    <property type="protein sequence ID" value="KAL3680763.1"/>
    <property type="molecule type" value="Genomic_DNA"/>
</dbReference>
<evidence type="ECO:0008006" key="4">
    <source>
        <dbReference type="Google" id="ProtNLM"/>
    </source>
</evidence>
<feature type="compositionally biased region" description="Low complexity" evidence="1">
    <location>
        <begin position="93"/>
        <end position="108"/>
    </location>
</feature>
<dbReference type="Proteomes" id="UP001633002">
    <property type="component" value="Unassembled WGS sequence"/>
</dbReference>
<evidence type="ECO:0000313" key="3">
    <source>
        <dbReference type="Proteomes" id="UP001633002"/>
    </source>
</evidence>
<accession>A0ABD3GNG4</accession>
<keyword evidence="3" id="KW-1185">Reference proteome</keyword>
<sequence length="176" mass="18891">MAAATATLPSFSLVACTSSSAGGAPEYRSSRVEFCAAAFPSARVSRDSSSRSHVWSSFRDTLAMHFEQPRNTTNLVSAFSGRGLNLRLRRRSYSTSSGRRTSSGAGAAKLPQGVDAPKEEPRLPASFWGFTENAEVWNSRASMIGIFGIIFVEFMAGKGLLEMIGFEVGKGLDLPL</sequence>
<dbReference type="AlphaFoldDB" id="A0ABD3GNG4"/>
<feature type="region of interest" description="Disordered" evidence="1">
    <location>
        <begin position="91"/>
        <end position="118"/>
    </location>
</feature>
<name>A0ABD3GNG4_9MARC</name>
<comment type="caution">
    <text evidence="2">The sequence shown here is derived from an EMBL/GenBank/DDBJ whole genome shotgun (WGS) entry which is preliminary data.</text>
</comment>
<evidence type="ECO:0000256" key="1">
    <source>
        <dbReference type="SAM" id="MobiDB-lite"/>
    </source>
</evidence>
<reference evidence="2 3" key="1">
    <citation type="submission" date="2024-09" db="EMBL/GenBank/DDBJ databases">
        <title>Chromosome-scale assembly of Riccia sorocarpa.</title>
        <authorList>
            <person name="Paukszto L."/>
        </authorList>
    </citation>
    <scope>NUCLEOTIDE SEQUENCE [LARGE SCALE GENOMIC DNA]</scope>
    <source>
        <strain evidence="2">LP-2024</strain>
        <tissue evidence="2">Aerial parts of the thallus</tissue>
    </source>
</reference>
<organism evidence="2 3">
    <name type="scientific">Riccia sorocarpa</name>
    <dbReference type="NCBI Taxonomy" id="122646"/>
    <lineage>
        <taxon>Eukaryota</taxon>
        <taxon>Viridiplantae</taxon>
        <taxon>Streptophyta</taxon>
        <taxon>Embryophyta</taxon>
        <taxon>Marchantiophyta</taxon>
        <taxon>Marchantiopsida</taxon>
        <taxon>Marchantiidae</taxon>
        <taxon>Marchantiales</taxon>
        <taxon>Ricciaceae</taxon>
        <taxon>Riccia</taxon>
    </lineage>
</organism>
<protein>
    <recommendedName>
        <fullName evidence="4">High light inducible protein</fullName>
    </recommendedName>
</protein>
<gene>
    <name evidence="2" type="ORF">R1sor_023719</name>
</gene>
<evidence type="ECO:0000313" key="2">
    <source>
        <dbReference type="EMBL" id="KAL3680763.1"/>
    </source>
</evidence>